<dbReference type="Pfam" id="PF10184">
    <property type="entry name" value="DUF2358"/>
    <property type="match status" value="1"/>
</dbReference>
<name>A0AAV7X4H4_9NEOP</name>
<sequence length="338" mass="38507">MIKQGSGMALFLKFVSNKVPSAAPLIIRRSRVSVCNEPLTKSSFTSPLASEVIILWEGNNDTSSLVSDCSIRNSKNCGGALSLKCDSDVIRYVSYLIFENNDSHTIKPNPNACNRCSDSMFGVPYRGTSDDFKFRNIYDFKKSSFLNENGEHEYSTSCFSGFGVKNSVPPGQDFSLLKVENTVSNSHPKDPFQPPSEEQLTHIHRTLANDLPSFFIKPLDLKIYHPNIVFEDNIRGKKFVGLPQYNIQAKLLYIIGHLRFMYIKFDVLKITSHPEDGTVKVRWKISVLRVSRFWDLKFIEMSNRFSSFRWIHGFSTYYVMGDGLVHKHVADKVTILYL</sequence>
<dbReference type="AlphaFoldDB" id="A0AAV7X4H4"/>
<reference evidence="1" key="1">
    <citation type="submission" date="2022-12" db="EMBL/GenBank/DDBJ databases">
        <title>Chromosome-level genome assembly of the bean flower thrips Megalurothrips usitatus.</title>
        <authorList>
            <person name="Ma L."/>
            <person name="Liu Q."/>
            <person name="Li H."/>
            <person name="Cai W."/>
        </authorList>
    </citation>
    <scope>NUCLEOTIDE SEQUENCE</scope>
    <source>
        <strain evidence="1">Cailab_2022a</strain>
    </source>
</reference>
<proteinExistence type="predicted"/>
<organism evidence="1 2">
    <name type="scientific">Megalurothrips usitatus</name>
    <name type="common">bean blossom thrips</name>
    <dbReference type="NCBI Taxonomy" id="439358"/>
    <lineage>
        <taxon>Eukaryota</taxon>
        <taxon>Metazoa</taxon>
        <taxon>Ecdysozoa</taxon>
        <taxon>Arthropoda</taxon>
        <taxon>Hexapoda</taxon>
        <taxon>Insecta</taxon>
        <taxon>Pterygota</taxon>
        <taxon>Neoptera</taxon>
        <taxon>Paraneoptera</taxon>
        <taxon>Thysanoptera</taxon>
        <taxon>Terebrantia</taxon>
        <taxon>Thripoidea</taxon>
        <taxon>Thripidae</taxon>
        <taxon>Megalurothrips</taxon>
    </lineage>
</organism>
<gene>
    <name evidence="1" type="ORF">ONE63_003660</name>
</gene>
<protein>
    <submittedName>
        <fullName evidence="1">Uncharacterized protein</fullName>
    </submittedName>
</protein>
<evidence type="ECO:0000313" key="2">
    <source>
        <dbReference type="Proteomes" id="UP001075354"/>
    </source>
</evidence>
<dbReference type="InterPro" id="IPR018790">
    <property type="entry name" value="DUF2358"/>
</dbReference>
<comment type="caution">
    <text evidence="1">The sequence shown here is derived from an EMBL/GenBank/DDBJ whole genome shotgun (WGS) entry which is preliminary data.</text>
</comment>
<accession>A0AAV7X4H4</accession>
<keyword evidence="2" id="KW-1185">Reference proteome</keyword>
<evidence type="ECO:0000313" key="1">
    <source>
        <dbReference type="EMBL" id="KAJ1520541.1"/>
    </source>
</evidence>
<dbReference type="PANTHER" id="PTHR31094">
    <property type="entry name" value="RIKEN CDNA 2310061I04 GENE"/>
    <property type="match status" value="1"/>
</dbReference>
<dbReference type="PANTHER" id="PTHR31094:SF2">
    <property type="entry name" value="RIKEN CDNA 2310061I04 GENE"/>
    <property type="match status" value="1"/>
</dbReference>
<dbReference type="Proteomes" id="UP001075354">
    <property type="component" value="Chromosome 14"/>
</dbReference>
<dbReference type="EMBL" id="JAPTSV010000014">
    <property type="protein sequence ID" value="KAJ1520541.1"/>
    <property type="molecule type" value="Genomic_DNA"/>
</dbReference>